<dbReference type="Gene3D" id="3.90.79.10">
    <property type="entry name" value="Nucleoside Triphosphate Pyrophosphohydrolase"/>
    <property type="match status" value="1"/>
</dbReference>
<keyword evidence="2 3" id="KW-0378">Hydrolase</keyword>
<evidence type="ECO:0000259" key="4">
    <source>
        <dbReference type="PROSITE" id="PS51462"/>
    </source>
</evidence>
<dbReference type="InterPro" id="IPR020476">
    <property type="entry name" value="Nudix_hydrolase"/>
</dbReference>
<evidence type="ECO:0000313" key="6">
    <source>
        <dbReference type="Proteomes" id="UP000603904"/>
    </source>
</evidence>
<sequence>MSDDGGAGMIRAAGAVVWRGDESAPEVALVHRPRYDDWSFPKGKLKPGEHVIAAALREVAEETGLEVVLGRALPPVHYMKDGRIKRVDYWAARVCGEAHAGGAPGALDGNDEVDELVWLPLPEAGRRLTYEWDRAVLGALTALPLATSPLIFVRHGLAGSRQEWTGDDDRRPLDPDGRDQARTLARILDGYRPALLVSSHSKRCVQTLKPYAAESGLEIRKEKTLSESGYDPAEADRLLRELFDSGEAAVVCSHGKVLPALIPPVYGGRLGDPTLAKGGFAVLNRAAGRVVTFERHVT</sequence>
<comment type="similarity">
    <text evidence="1 3">Belongs to the Nudix hydrolase family.</text>
</comment>
<dbReference type="RefSeq" id="WP_239103669.1">
    <property type="nucleotide sequence ID" value="NZ_BAAAGP010000026.1"/>
</dbReference>
<dbReference type="EMBL" id="BOOC01000014">
    <property type="protein sequence ID" value="GIH40409.1"/>
    <property type="molecule type" value="Genomic_DNA"/>
</dbReference>
<dbReference type="InterPro" id="IPR013078">
    <property type="entry name" value="His_Pase_superF_clade-1"/>
</dbReference>
<evidence type="ECO:0000256" key="3">
    <source>
        <dbReference type="RuleBase" id="RU003476"/>
    </source>
</evidence>
<dbReference type="InterPro" id="IPR015797">
    <property type="entry name" value="NUDIX_hydrolase-like_dom_sf"/>
</dbReference>
<dbReference type="InterPro" id="IPR000086">
    <property type="entry name" value="NUDIX_hydrolase_dom"/>
</dbReference>
<protein>
    <submittedName>
        <fullName evidence="5">ADP-ribose pyrophosphatase</fullName>
    </submittedName>
</protein>
<name>A0ABQ4G005_9ACTN</name>
<evidence type="ECO:0000256" key="2">
    <source>
        <dbReference type="ARBA" id="ARBA00022801"/>
    </source>
</evidence>
<evidence type="ECO:0000313" key="5">
    <source>
        <dbReference type="EMBL" id="GIH40409.1"/>
    </source>
</evidence>
<accession>A0ABQ4G005</accession>
<dbReference type="PANTHER" id="PTHR21340:SF0">
    <property type="entry name" value="BIS(5'-NUCLEOSYL)-TETRAPHOSPHATASE [ASYMMETRICAL]"/>
    <property type="match status" value="1"/>
</dbReference>
<keyword evidence="6" id="KW-1185">Reference proteome</keyword>
<dbReference type="SUPFAM" id="SSF53254">
    <property type="entry name" value="Phosphoglycerate mutase-like"/>
    <property type="match status" value="1"/>
</dbReference>
<proteinExistence type="inferred from homology"/>
<organism evidence="5 6">
    <name type="scientific">Microbispora corallina</name>
    <dbReference type="NCBI Taxonomy" id="83302"/>
    <lineage>
        <taxon>Bacteria</taxon>
        <taxon>Bacillati</taxon>
        <taxon>Actinomycetota</taxon>
        <taxon>Actinomycetes</taxon>
        <taxon>Streptosporangiales</taxon>
        <taxon>Streptosporangiaceae</taxon>
        <taxon>Microbispora</taxon>
    </lineage>
</organism>
<dbReference type="InterPro" id="IPR051325">
    <property type="entry name" value="Nudix_hydrolase_domain"/>
</dbReference>
<dbReference type="CDD" id="cd03673">
    <property type="entry name" value="NUDIX_Ap6A_hydrolase"/>
    <property type="match status" value="1"/>
</dbReference>
<gene>
    <name evidence="5" type="ORF">Mco01_34090</name>
</gene>
<evidence type="ECO:0000256" key="1">
    <source>
        <dbReference type="ARBA" id="ARBA00005582"/>
    </source>
</evidence>
<dbReference type="SUPFAM" id="SSF55811">
    <property type="entry name" value="Nudix"/>
    <property type="match status" value="1"/>
</dbReference>
<dbReference type="InterPro" id="IPR029033">
    <property type="entry name" value="His_PPase_superfam"/>
</dbReference>
<dbReference type="Gene3D" id="3.40.50.1240">
    <property type="entry name" value="Phosphoglycerate mutase-like"/>
    <property type="match status" value="1"/>
</dbReference>
<dbReference type="PRINTS" id="PR00502">
    <property type="entry name" value="NUDIXFAMILY"/>
</dbReference>
<dbReference type="Proteomes" id="UP000603904">
    <property type="component" value="Unassembled WGS sequence"/>
</dbReference>
<dbReference type="SMART" id="SM00855">
    <property type="entry name" value="PGAM"/>
    <property type="match status" value="1"/>
</dbReference>
<dbReference type="InterPro" id="IPR020084">
    <property type="entry name" value="NUDIX_hydrolase_CS"/>
</dbReference>
<dbReference type="PROSITE" id="PS00893">
    <property type="entry name" value="NUDIX_BOX"/>
    <property type="match status" value="1"/>
</dbReference>
<dbReference type="Pfam" id="PF00293">
    <property type="entry name" value="NUDIX"/>
    <property type="match status" value="1"/>
</dbReference>
<dbReference type="Pfam" id="PF00300">
    <property type="entry name" value="His_Phos_1"/>
    <property type="match status" value="1"/>
</dbReference>
<comment type="caution">
    <text evidence="5">The sequence shown here is derived from an EMBL/GenBank/DDBJ whole genome shotgun (WGS) entry which is preliminary data.</text>
</comment>
<dbReference type="PANTHER" id="PTHR21340">
    <property type="entry name" value="DIADENOSINE 5,5-P1,P4-TETRAPHOSPHATE PYROPHOSPHOHYDROLASE MUTT"/>
    <property type="match status" value="1"/>
</dbReference>
<reference evidence="5 6" key="1">
    <citation type="submission" date="2021-01" db="EMBL/GenBank/DDBJ databases">
        <title>Whole genome shotgun sequence of Microbispora corallina NBRC 16416.</title>
        <authorList>
            <person name="Komaki H."/>
            <person name="Tamura T."/>
        </authorList>
    </citation>
    <scope>NUCLEOTIDE SEQUENCE [LARGE SCALE GENOMIC DNA]</scope>
    <source>
        <strain evidence="5 6">NBRC 16416</strain>
    </source>
</reference>
<dbReference type="PROSITE" id="PS51462">
    <property type="entry name" value="NUDIX"/>
    <property type="match status" value="1"/>
</dbReference>
<feature type="domain" description="Nudix hydrolase" evidence="4">
    <location>
        <begin position="8"/>
        <end position="141"/>
    </location>
</feature>
<dbReference type="CDD" id="cd07067">
    <property type="entry name" value="HP_PGM_like"/>
    <property type="match status" value="1"/>
</dbReference>